<evidence type="ECO:0000256" key="2">
    <source>
        <dbReference type="ARBA" id="ARBA00006285"/>
    </source>
</evidence>
<dbReference type="InterPro" id="IPR017853">
    <property type="entry name" value="GH"/>
</dbReference>
<dbReference type="InterPro" id="IPR004866">
    <property type="entry name" value="CHB/HEX_N_dom"/>
</dbReference>
<dbReference type="Gene3D" id="2.60.40.10">
    <property type="entry name" value="Immunoglobulins"/>
    <property type="match status" value="1"/>
</dbReference>
<dbReference type="SUPFAM" id="SSF51445">
    <property type="entry name" value="(Trans)glycosidases"/>
    <property type="match status" value="1"/>
</dbReference>
<dbReference type="InterPro" id="IPR015882">
    <property type="entry name" value="HEX_bac_N"/>
</dbReference>
<organism evidence="10 11">
    <name type="scientific">Rheinheimera tilapiae</name>
    <dbReference type="NCBI Taxonomy" id="875043"/>
    <lineage>
        <taxon>Bacteria</taxon>
        <taxon>Pseudomonadati</taxon>
        <taxon>Pseudomonadota</taxon>
        <taxon>Gammaproteobacteria</taxon>
        <taxon>Chromatiales</taxon>
        <taxon>Chromatiaceae</taxon>
        <taxon>Rheinheimera</taxon>
    </lineage>
</organism>
<feature type="signal peptide" evidence="8">
    <location>
        <begin position="1"/>
        <end position="23"/>
    </location>
</feature>
<dbReference type="CDD" id="cd02847">
    <property type="entry name" value="E_set_Chitobiase_C"/>
    <property type="match status" value="1"/>
</dbReference>
<evidence type="ECO:0000313" key="10">
    <source>
        <dbReference type="EMBL" id="MFC0049242.1"/>
    </source>
</evidence>
<dbReference type="Gene3D" id="3.30.379.10">
    <property type="entry name" value="Chitobiase/beta-hexosaminidase domain 2-like"/>
    <property type="match status" value="1"/>
</dbReference>
<evidence type="ECO:0000256" key="3">
    <source>
        <dbReference type="ARBA" id="ARBA00012663"/>
    </source>
</evidence>
<dbReference type="Pfam" id="PF03174">
    <property type="entry name" value="CHB_HEX_C"/>
    <property type="match status" value="1"/>
</dbReference>
<dbReference type="Gene3D" id="2.60.40.290">
    <property type="match status" value="1"/>
</dbReference>
<dbReference type="InterPro" id="IPR008965">
    <property type="entry name" value="CBM2/CBM3_carb-bd_dom_sf"/>
</dbReference>
<dbReference type="PANTHER" id="PTHR22600:SF57">
    <property type="entry name" value="BETA-N-ACETYLHEXOSAMINIDASE"/>
    <property type="match status" value="1"/>
</dbReference>
<dbReference type="Gene3D" id="3.20.20.80">
    <property type="entry name" value="Glycosidases"/>
    <property type="match status" value="1"/>
</dbReference>
<dbReference type="SUPFAM" id="SSF55545">
    <property type="entry name" value="beta-N-acetylhexosaminidase-like domain"/>
    <property type="match status" value="1"/>
</dbReference>
<gene>
    <name evidence="10" type="ORF">ACFFJP_13175</name>
</gene>
<dbReference type="InterPro" id="IPR014756">
    <property type="entry name" value="Ig_E-set"/>
</dbReference>
<dbReference type="InterPro" id="IPR013783">
    <property type="entry name" value="Ig-like_fold"/>
</dbReference>
<dbReference type="PANTHER" id="PTHR22600">
    <property type="entry name" value="BETA-HEXOSAMINIDASE"/>
    <property type="match status" value="1"/>
</dbReference>
<dbReference type="CDD" id="cd06569">
    <property type="entry name" value="GH20_Sm-chitobiase-like"/>
    <property type="match status" value="1"/>
</dbReference>
<dbReference type="Pfam" id="PF02838">
    <property type="entry name" value="Glyco_hydro_20b"/>
    <property type="match status" value="1"/>
</dbReference>
<dbReference type="InterPro" id="IPR004867">
    <property type="entry name" value="CHB_C_dom"/>
</dbReference>
<evidence type="ECO:0000256" key="6">
    <source>
        <dbReference type="ARBA" id="ARBA00030512"/>
    </source>
</evidence>
<evidence type="ECO:0000256" key="1">
    <source>
        <dbReference type="ARBA" id="ARBA00001231"/>
    </source>
</evidence>
<feature type="domain" description="Chitobiase/beta-hexosaminidases N-terminal" evidence="9">
    <location>
        <begin position="37"/>
        <end position="193"/>
    </location>
</feature>
<keyword evidence="8" id="KW-0732">Signal</keyword>
<keyword evidence="4" id="KW-0378">Hydrolase</keyword>
<dbReference type="Pfam" id="PF03173">
    <property type="entry name" value="CHB_HEX"/>
    <property type="match status" value="1"/>
</dbReference>
<accession>A0ABV6BEL4</accession>
<evidence type="ECO:0000313" key="11">
    <source>
        <dbReference type="Proteomes" id="UP001589813"/>
    </source>
</evidence>
<evidence type="ECO:0000259" key="9">
    <source>
        <dbReference type="SMART" id="SM01081"/>
    </source>
</evidence>
<dbReference type="RefSeq" id="WP_377244726.1">
    <property type="nucleotide sequence ID" value="NZ_JBHLXP010000003.1"/>
</dbReference>
<evidence type="ECO:0000256" key="5">
    <source>
        <dbReference type="ARBA" id="ARBA00023295"/>
    </source>
</evidence>
<dbReference type="PRINTS" id="PR00738">
    <property type="entry name" value="GLHYDRLASE20"/>
</dbReference>
<proteinExistence type="inferred from homology"/>
<sequence>MKRSQLVFATAAAALLFAPTLFARQFTQQTDLETFASQAQFEMAVISNFQEKPGTFKGQYRLHNKSTQALAAGTGNWQIYFHAVRLLTAEVQSGLKLEHIQGDLHRLTPTKAFKGLAPGAAIAIEVSGAPSLVSYSDFMPRAFIVAGSLQPEIFRNTDTEDLTKFVAPFRTKEQLYRYQKPQPDLYKVADSQSRYQDNIAVNAPLKTDLKVADQIIPTPRQQRLTGGTLLLDKQWSIRFPGRLTAEAAYLQERFGQAGLALNKTPGVADTAEKQIVLRVDPSLKTAESYRLELTDSQISISGADNAGVFYGLQSLLSLTPAQFDSVSLAQQEVSDSPRYRWRGMHYDMGRNFHGKAVTLRLIEQMARYKMNKLHLHLTEDEGWRLEIPGLPELTDIGATRCFDLSEQQCLLTQLGTGPHKDGSGNGFYSRDDFIEILKFASSRHIEVIPEIDMPGHARAAIKSMQARYQRLLKQGKKAEAEQYLLSDPLDTSKYLTVQNYNDNSVNVCMDSSYAFIDKVIYELQQMYRAAGLKLNTYHMGGDEVGAGSWTASPQCQALFAKALPGVAGVADLKPYFVSKVADLLHKRQLALGGWEDGLMYDPVNPFNRDQFASKQVYANVWDNIWEWGVADRAYRLANAGYQVVLSHGTHLYLDHPNEAHPEERGYYWAARYTDPKRIFGYMPDHVYANADKTRSGAVITDLEQLVGRALPTLEKPENILGVQGQVWTETIRTAEQLEQMLFPRLVPIAERAWHHAAWEGDKADTAARDKSWQMFARVLAEKELPKMSLAGVHYYLPVVGATIKNGVLQANVSLPGIAIEYSLDQGKSWLRYQEGVQVNASAEVWLRSRSVDGRSSRISKLPDNTPQN</sequence>
<dbReference type="SUPFAM" id="SSF81296">
    <property type="entry name" value="E set domains"/>
    <property type="match status" value="1"/>
</dbReference>
<evidence type="ECO:0000256" key="4">
    <source>
        <dbReference type="ARBA" id="ARBA00022801"/>
    </source>
</evidence>
<comment type="catalytic activity">
    <reaction evidence="1">
        <text>Hydrolysis of terminal non-reducing N-acetyl-D-hexosamine residues in N-acetyl-beta-D-hexosaminides.</text>
        <dbReference type="EC" id="3.2.1.52"/>
    </reaction>
</comment>
<keyword evidence="5" id="KW-0326">Glycosidase</keyword>
<comment type="similarity">
    <text evidence="2">Belongs to the glycosyl hydrolase 20 family.</text>
</comment>
<dbReference type="EC" id="3.2.1.52" evidence="3"/>
<dbReference type="EMBL" id="JBHLXP010000003">
    <property type="protein sequence ID" value="MFC0049242.1"/>
    <property type="molecule type" value="Genomic_DNA"/>
</dbReference>
<name>A0ABV6BEL4_9GAMM</name>
<reference evidence="10 11" key="1">
    <citation type="submission" date="2024-09" db="EMBL/GenBank/DDBJ databases">
        <authorList>
            <person name="Sun Q."/>
            <person name="Mori K."/>
        </authorList>
    </citation>
    <scope>NUCLEOTIDE SEQUENCE [LARGE SCALE GENOMIC DNA]</scope>
    <source>
        <strain evidence="10 11">KCTC 23315</strain>
    </source>
</reference>
<evidence type="ECO:0000256" key="8">
    <source>
        <dbReference type="SAM" id="SignalP"/>
    </source>
</evidence>
<comment type="caution">
    <text evidence="10">The sequence shown here is derived from an EMBL/GenBank/DDBJ whole genome shotgun (WGS) entry which is preliminary data.</text>
</comment>
<dbReference type="InterPro" id="IPR025705">
    <property type="entry name" value="Beta_hexosaminidase_sua/sub"/>
</dbReference>
<dbReference type="Proteomes" id="UP001589813">
    <property type="component" value="Unassembled WGS sequence"/>
</dbReference>
<dbReference type="InterPro" id="IPR015883">
    <property type="entry name" value="Glyco_hydro_20_cat"/>
</dbReference>
<dbReference type="InterPro" id="IPR012291">
    <property type="entry name" value="CBM2_carb-bd_dom_sf"/>
</dbReference>
<dbReference type="InterPro" id="IPR029018">
    <property type="entry name" value="Hex-like_dom2"/>
</dbReference>
<dbReference type="SMART" id="SM01081">
    <property type="entry name" value="CHB_HEX"/>
    <property type="match status" value="1"/>
</dbReference>
<feature type="chain" id="PRO_5045572575" description="beta-N-acetylhexosaminidase" evidence="8">
    <location>
        <begin position="24"/>
        <end position="868"/>
    </location>
</feature>
<protein>
    <recommendedName>
        <fullName evidence="3">beta-N-acetylhexosaminidase</fullName>
        <ecNumber evidence="3">3.2.1.52</ecNumber>
    </recommendedName>
    <alternativeName>
        <fullName evidence="6">Beta-N-acetylhexosaminidase</fullName>
    </alternativeName>
    <alternativeName>
        <fullName evidence="7">N-acetyl-beta-glucosaminidase</fullName>
    </alternativeName>
</protein>
<keyword evidence="11" id="KW-1185">Reference proteome</keyword>
<dbReference type="Pfam" id="PF00728">
    <property type="entry name" value="Glyco_hydro_20"/>
    <property type="match status" value="1"/>
</dbReference>
<evidence type="ECO:0000256" key="7">
    <source>
        <dbReference type="ARBA" id="ARBA00033000"/>
    </source>
</evidence>
<dbReference type="SUPFAM" id="SSF49384">
    <property type="entry name" value="Carbohydrate-binding domain"/>
    <property type="match status" value="1"/>
</dbReference>